<accession>I0V2Y4</accession>
<organism evidence="7 8">
    <name type="scientific">Saccharomonospora xinjiangensis XJ-54</name>
    <dbReference type="NCBI Taxonomy" id="882086"/>
    <lineage>
        <taxon>Bacteria</taxon>
        <taxon>Bacillati</taxon>
        <taxon>Actinomycetota</taxon>
        <taxon>Actinomycetes</taxon>
        <taxon>Pseudonocardiales</taxon>
        <taxon>Pseudonocardiaceae</taxon>
        <taxon>Saccharomonospora</taxon>
    </lineage>
</organism>
<dbReference type="eggNOG" id="COG1569">
    <property type="taxonomic scope" value="Bacteria"/>
</dbReference>
<dbReference type="Pfam" id="PF13470">
    <property type="entry name" value="PIN_3"/>
    <property type="match status" value="1"/>
</dbReference>
<dbReference type="Proteomes" id="UP000004691">
    <property type="component" value="Unassembled WGS sequence"/>
</dbReference>
<dbReference type="AlphaFoldDB" id="I0V2Y4"/>
<gene>
    <name evidence="7" type="ORF">SacxiDRAFT_2257</name>
</gene>
<dbReference type="EMBL" id="JH636049">
    <property type="protein sequence ID" value="EID54487.1"/>
    <property type="molecule type" value="Genomic_DNA"/>
</dbReference>
<dbReference type="HOGENOM" id="CLU_096418_0_1_11"/>
<sequence length="200" mass="22333">MLLDACVLVPYDISDLLLRLASEKTYRPLWSADILRETERALVTKLGMSPEKVGRRLSRMREHFLDAEVEGYEDLIDAMQCEKNDRHVLAAAVRGNASVLVTANLKDCPDAALEPYDIVVLSPDEFLLDQLDLYQEKALAVLRKLVAARRKPPETPATFLNKLQPYVPGFVEEARKMLGVSGSFPLPPAEGALPPPRLPR</sequence>
<proteinExistence type="predicted"/>
<protein>
    <submittedName>
        <fullName evidence="7">Putative nucleic acid-binding protein</fullName>
    </submittedName>
</protein>
<evidence type="ECO:0000256" key="4">
    <source>
        <dbReference type="ARBA" id="ARBA00022842"/>
    </source>
</evidence>
<evidence type="ECO:0000259" key="6">
    <source>
        <dbReference type="Pfam" id="PF26343"/>
    </source>
</evidence>
<reference evidence="7 8" key="1">
    <citation type="submission" date="2012-01" db="EMBL/GenBank/DDBJ databases">
        <title>Improved High-Quality Draft sequence of Saccharomonospora xinjiangensis XJ-54.</title>
        <authorList>
            <consortium name="US DOE Joint Genome Institute"/>
            <person name="Lucas S."/>
            <person name="Han J."/>
            <person name="Lapidus A."/>
            <person name="Cheng J.-F."/>
            <person name="Goodwin L."/>
            <person name="Pitluck S."/>
            <person name="Peters L."/>
            <person name="Mikhailova N."/>
            <person name="Teshima H."/>
            <person name="Detter J.C."/>
            <person name="Han C."/>
            <person name="Tapia R."/>
            <person name="Land M."/>
            <person name="Hauser L."/>
            <person name="Kyrpides N."/>
            <person name="Ivanova N."/>
            <person name="Pagani I."/>
            <person name="Brambilla E.-M."/>
            <person name="Klenk H.-P."/>
            <person name="Woyke T."/>
        </authorList>
    </citation>
    <scope>NUCLEOTIDE SEQUENCE [LARGE SCALE GENOMIC DNA]</scope>
    <source>
        <strain evidence="7 8">XJ-54</strain>
    </source>
</reference>
<keyword evidence="1" id="KW-0540">Nuclease</keyword>
<dbReference type="GO" id="GO:0046872">
    <property type="term" value="F:metal ion binding"/>
    <property type="evidence" value="ECO:0007669"/>
    <property type="project" value="UniProtKB-KW"/>
</dbReference>
<evidence type="ECO:0000313" key="8">
    <source>
        <dbReference type="Proteomes" id="UP000004691"/>
    </source>
</evidence>
<evidence type="ECO:0000256" key="2">
    <source>
        <dbReference type="ARBA" id="ARBA00022723"/>
    </source>
</evidence>
<feature type="domain" description="VapC50 C-terminal" evidence="6">
    <location>
        <begin position="123"/>
        <end position="175"/>
    </location>
</feature>
<name>I0V2Y4_9PSEU</name>
<dbReference type="GO" id="GO:0004518">
    <property type="term" value="F:nuclease activity"/>
    <property type="evidence" value="ECO:0007669"/>
    <property type="project" value="UniProtKB-KW"/>
</dbReference>
<dbReference type="GO" id="GO:0016787">
    <property type="term" value="F:hydrolase activity"/>
    <property type="evidence" value="ECO:0007669"/>
    <property type="project" value="UniProtKB-KW"/>
</dbReference>
<keyword evidence="8" id="KW-1185">Reference proteome</keyword>
<keyword evidence="2" id="KW-0479">Metal-binding</keyword>
<dbReference type="InterPro" id="IPR002716">
    <property type="entry name" value="PIN_dom"/>
</dbReference>
<dbReference type="InterPro" id="IPR058652">
    <property type="entry name" value="VapC50_C"/>
</dbReference>
<evidence type="ECO:0000259" key="5">
    <source>
        <dbReference type="Pfam" id="PF13470"/>
    </source>
</evidence>
<evidence type="ECO:0000256" key="1">
    <source>
        <dbReference type="ARBA" id="ARBA00022722"/>
    </source>
</evidence>
<dbReference type="Pfam" id="PF26343">
    <property type="entry name" value="VapC50_C"/>
    <property type="match status" value="1"/>
</dbReference>
<evidence type="ECO:0000256" key="3">
    <source>
        <dbReference type="ARBA" id="ARBA00022801"/>
    </source>
</evidence>
<evidence type="ECO:0000313" key="7">
    <source>
        <dbReference type="EMBL" id="EID54487.1"/>
    </source>
</evidence>
<feature type="domain" description="PIN" evidence="5">
    <location>
        <begin position="2"/>
        <end position="105"/>
    </location>
</feature>
<dbReference type="STRING" id="882086.SacxiDRAFT_2257"/>
<dbReference type="InterPro" id="IPR029060">
    <property type="entry name" value="PIN-like_dom_sf"/>
</dbReference>
<keyword evidence="3" id="KW-0378">Hydrolase</keyword>
<dbReference type="SUPFAM" id="SSF88723">
    <property type="entry name" value="PIN domain-like"/>
    <property type="match status" value="1"/>
</dbReference>
<keyword evidence="4" id="KW-0460">Magnesium</keyword>